<dbReference type="OrthoDB" id="2284791at2759"/>
<evidence type="ECO:0000313" key="1">
    <source>
        <dbReference type="EMBL" id="ORX63031.1"/>
    </source>
</evidence>
<organism evidence="1 2">
    <name type="scientific">Hesseltinella vesiculosa</name>
    <dbReference type="NCBI Taxonomy" id="101127"/>
    <lineage>
        <taxon>Eukaryota</taxon>
        <taxon>Fungi</taxon>
        <taxon>Fungi incertae sedis</taxon>
        <taxon>Mucoromycota</taxon>
        <taxon>Mucoromycotina</taxon>
        <taxon>Mucoromycetes</taxon>
        <taxon>Mucorales</taxon>
        <taxon>Cunninghamellaceae</taxon>
        <taxon>Hesseltinella</taxon>
    </lineage>
</organism>
<keyword evidence="2" id="KW-1185">Reference proteome</keyword>
<comment type="caution">
    <text evidence="1">The sequence shown here is derived from an EMBL/GenBank/DDBJ whole genome shotgun (WGS) entry which is preliminary data.</text>
</comment>
<dbReference type="AlphaFoldDB" id="A0A1X2GY69"/>
<gene>
    <name evidence="1" type="ORF">DM01DRAFT_1277790</name>
</gene>
<feature type="non-terminal residue" evidence="1">
    <location>
        <position position="1"/>
    </location>
</feature>
<sequence length="116" mass="13100">NLDRWLHPRCSSELTFFRKFVPILEFLFVSTVITLSDGEHASLATKDIIELNMALFSTNDSPVTYGRKIDLIIVLDGKEPVELSTNEWKGDGVQSDMTTKQQVKNLLCNAATLERL</sequence>
<protein>
    <submittedName>
        <fullName evidence="1">Uncharacterized protein</fullName>
    </submittedName>
</protein>
<dbReference type="EMBL" id="MCGT01000001">
    <property type="protein sequence ID" value="ORX63031.1"/>
    <property type="molecule type" value="Genomic_DNA"/>
</dbReference>
<reference evidence="1 2" key="1">
    <citation type="submission" date="2016-07" db="EMBL/GenBank/DDBJ databases">
        <title>Pervasive Adenine N6-methylation of Active Genes in Fungi.</title>
        <authorList>
            <consortium name="DOE Joint Genome Institute"/>
            <person name="Mondo S.J."/>
            <person name="Dannebaum R.O."/>
            <person name="Kuo R.C."/>
            <person name="Labutti K."/>
            <person name="Haridas S."/>
            <person name="Kuo A."/>
            <person name="Salamov A."/>
            <person name="Ahrendt S.R."/>
            <person name="Lipzen A."/>
            <person name="Sullivan W."/>
            <person name="Andreopoulos W.B."/>
            <person name="Clum A."/>
            <person name="Lindquist E."/>
            <person name="Daum C."/>
            <person name="Ramamoorthy G.K."/>
            <person name="Gryganskyi A."/>
            <person name="Culley D."/>
            <person name="Magnuson J.K."/>
            <person name="James T.Y."/>
            <person name="O'Malley M.A."/>
            <person name="Stajich J.E."/>
            <person name="Spatafora J.W."/>
            <person name="Visel A."/>
            <person name="Grigoriev I.V."/>
        </authorList>
    </citation>
    <scope>NUCLEOTIDE SEQUENCE [LARGE SCALE GENOMIC DNA]</scope>
    <source>
        <strain evidence="1 2">NRRL 3301</strain>
    </source>
</reference>
<proteinExistence type="predicted"/>
<feature type="non-terminal residue" evidence="1">
    <location>
        <position position="116"/>
    </location>
</feature>
<name>A0A1X2GY69_9FUNG</name>
<evidence type="ECO:0000313" key="2">
    <source>
        <dbReference type="Proteomes" id="UP000242146"/>
    </source>
</evidence>
<accession>A0A1X2GY69</accession>
<dbReference type="Proteomes" id="UP000242146">
    <property type="component" value="Unassembled WGS sequence"/>
</dbReference>